<keyword evidence="1" id="KW-1133">Transmembrane helix</keyword>
<reference evidence="3 4" key="1">
    <citation type="submission" date="2019-07" db="EMBL/GenBank/DDBJ databases">
        <title>Gilliamella genomes.</title>
        <authorList>
            <person name="Zheng H."/>
        </authorList>
    </citation>
    <scope>NUCLEOTIDE SEQUENCE [LARGE SCALE GENOMIC DNA]</scope>
    <source>
        <strain evidence="3 4">W8131</strain>
    </source>
</reference>
<gene>
    <name evidence="3" type="ORF">FPQ14_03580</name>
</gene>
<name>A0A556RTX1_9GAMM</name>
<dbReference type="AlphaFoldDB" id="A0A556RTX1"/>
<dbReference type="GO" id="GO:0009103">
    <property type="term" value="P:lipopolysaccharide biosynthetic process"/>
    <property type="evidence" value="ECO:0007669"/>
    <property type="project" value="TreeGrafter"/>
</dbReference>
<evidence type="ECO:0000259" key="2">
    <source>
        <dbReference type="Pfam" id="PF01757"/>
    </source>
</evidence>
<organism evidence="3 4">
    <name type="scientific">Gilliamella apicola</name>
    <dbReference type="NCBI Taxonomy" id="1196095"/>
    <lineage>
        <taxon>Bacteria</taxon>
        <taxon>Pseudomonadati</taxon>
        <taxon>Pseudomonadota</taxon>
        <taxon>Gammaproteobacteria</taxon>
        <taxon>Orbales</taxon>
        <taxon>Orbaceae</taxon>
        <taxon>Gilliamella</taxon>
    </lineage>
</organism>
<evidence type="ECO:0000256" key="1">
    <source>
        <dbReference type="SAM" id="Phobius"/>
    </source>
</evidence>
<feature type="transmembrane region" description="Helical" evidence="1">
    <location>
        <begin position="329"/>
        <end position="346"/>
    </location>
</feature>
<feature type="transmembrane region" description="Helical" evidence="1">
    <location>
        <begin position="257"/>
        <end position="276"/>
    </location>
</feature>
<sequence length="360" mass="42185">MYSLNTKYIDRLDHLRFFAAVLLIFHHFRGSIGWNGHLQLSQIIPLWLENGSTGVSFFLVLTGFLFCQISNGGEKNIKYWGFIYNRILRIFPLMIFLVFIVICCSRQTSTPLDILRIITLQLNTGQAYTGWGHDFYPSGPIWTIAVEFQFYLIFPFLSLFLYRYGIKYLIGLIALMILTRFNIAILNGGDIYYNAYHTIIGRLDQFIIGIIFGYYYRKGYFNFLKSWMYQISCLSFTFLAFLYLFRFKQPNTFYTSLSFPIEAILWGIVTLCYLHIRLPSSKKISFCLSYLGMCSFSMYLLHLPIGLMLNQLIGWENPVTSSTSLFQSMIRTIVIIIVSIFTFNIIEKPFMKLRIKYIKE</sequence>
<feature type="transmembrane region" description="Helical" evidence="1">
    <location>
        <begin position="169"/>
        <end position="189"/>
    </location>
</feature>
<dbReference type="EMBL" id="VMHL01000001">
    <property type="protein sequence ID" value="TSJ92339.1"/>
    <property type="molecule type" value="Genomic_DNA"/>
</dbReference>
<feature type="transmembrane region" description="Helical" evidence="1">
    <location>
        <begin position="288"/>
        <end position="309"/>
    </location>
</feature>
<feature type="transmembrane region" description="Helical" evidence="1">
    <location>
        <begin position="227"/>
        <end position="245"/>
    </location>
</feature>
<dbReference type="Pfam" id="PF01757">
    <property type="entry name" value="Acyl_transf_3"/>
    <property type="match status" value="1"/>
</dbReference>
<dbReference type="GO" id="GO:0016747">
    <property type="term" value="F:acyltransferase activity, transferring groups other than amino-acyl groups"/>
    <property type="evidence" value="ECO:0007669"/>
    <property type="project" value="InterPro"/>
</dbReference>
<accession>A0A556RTX1</accession>
<dbReference type="PANTHER" id="PTHR23028">
    <property type="entry name" value="ACETYLTRANSFERASE"/>
    <property type="match status" value="1"/>
</dbReference>
<keyword evidence="3" id="KW-0012">Acyltransferase</keyword>
<evidence type="ECO:0000313" key="4">
    <source>
        <dbReference type="Proteomes" id="UP000319138"/>
    </source>
</evidence>
<feature type="transmembrane region" description="Helical" evidence="1">
    <location>
        <begin position="44"/>
        <end position="66"/>
    </location>
</feature>
<keyword evidence="1" id="KW-0472">Membrane</keyword>
<keyword evidence="1" id="KW-0812">Transmembrane</keyword>
<keyword evidence="3" id="KW-0808">Transferase</keyword>
<dbReference type="InterPro" id="IPR002656">
    <property type="entry name" value="Acyl_transf_3_dom"/>
</dbReference>
<feature type="domain" description="Acyltransferase 3" evidence="2">
    <location>
        <begin position="10"/>
        <end position="339"/>
    </location>
</feature>
<protein>
    <submittedName>
        <fullName evidence="3">Acyltransferase</fullName>
    </submittedName>
</protein>
<feature type="transmembrane region" description="Helical" evidence="1">
    <location>
        <begin position="141"/>
        <end position="162"/>
    </location>
</feature>
<dbReference type="GO" id="GO:0016020">
    <property type="term" value="C:membrane"/>
    <property type="evidence" value="ECO:0007669"/>
    <property type="project" value="TreeGrafter"/>
</dbReference>
<proteinExistence type="predicted"/>
<comment type="caution">
    <text evidence="3">The sequence shown here is derived from an EMBL/GenBank/DDBJ whole genome shotgun (WGS) entry which is preliminary data.</text>
</comment>
<dbReference type="PANTHER" id="PTHR23028:SF53">
    <property type="entry name" value="ACYL_TRANSF_3 DOMAIN-CONTAINING PROTEIN"/>
    <property type="match status" value="1"/>
</dbReference>
<feature type="transmembrane region" description="Helical" evidence="1">
    <location>
        <begin position="12"/>
        <end position="32"/>
    </location>
</feature>
<feature type="transmembrane region" description="Helical" evidence="1">
    <location>
        <begin position="87"/>
        <end position="108"/>
    </location>
</feature>
<evidence type="ECO:0000313" key="3">
    <source>
        <dbReference type="EMBL" id="TSJ92339.1"/>
    </source>
</evidence>
<dbReference type="InterPro" id="IPR050879">
    <property type="entry name" value="Acyltransferase_3"/>
</dbReference>
<dbReference type="Proteomes" id="UP000319138">
    <property type="component" value="Unassembled WGS sequence"/>
</dbReference>
<dbReference type="RefSeq" id="WP_144188452.1">
    <property type="nucleotide sequence ID" value="NZ_VMHL01000001.1"/>
</dbReference>
<feature type="transmembrane region" description="Helical" evidence="1">
    <location>
        <begin position="195"/>
        <end position="215"/>
    </location>
</feature>